<dbReference type="AlphaFoldDB" id="A0A1F7GFZ4"/>
<feature type="domain" description="Glycosyltransferase 2-like" evidence="1">
    <location>
        <begin position="3"/>
        <end position="116"/>
    </location>
</feature>
<accession>A0A1F7GFZ4</accession>
<dbReference type="InterPro" id="IPR001173">
    <property type="entry name" value="Glyco_trans_2-like"/>
</dbReference>
<dbReference type="PANTHER" id="PTHR22916">
    <property type="entry name" value="GLYCOSYLTRANSFERASE"/>
    <property type="match status" value="1"/>
</dbReference>
<organism evidence="2 3">
    <name type="scientific">Candidatus Roizmanbacteria bacterium RIFCSPHIGHO2_01_FULL_39_8</name>
    <dbReference type="NCBI Taxonomy" id="1802033"/>
    <lineage>
        <taxon>Bacteria</taxon>
        <taxon>Candidatus Roizmaniibacteriota</taxon>
    </lineage>
</organism>
<dbReference type="Gene3D" id="3.90.550.10">
    <property type="entry name" value="Spore Coat Polysaccharide Biosynthesis Protein SpsA, Chain A"/>
    <property type="match status" value="1"/>
</dbReference>
<reference evidence="2 3" key="1">
    <citation type="journal article" date="2016" name="Nat. Commun.">
        <title>Thousands of microbial genomes shed light on interconnected biogeochemical processes in an aquifer system.</title>
        <authorList>
            <person name="Anantharaman K."/>
            <person name="Brown C.T."/>
            <person name="Hug L.A."/>
            <person name="Sharon I."/>
            <person name="Castelle C.J."/>
            <person name="Probst A.J."/>
            <person name="Thomas B.C."/>
            <person name="Singh A."/>
            <person name="Wilkins M.J."/>
            <person name="Karaoz U."/>
            <person name="Brodie E.L."/>
            <person name="Williams K.H."/>
            <person name="Hubbard S.S."/>
            <person name="Banfield J.F."/>
        </authorList>
    </citation>
    <scope>NUCLEOTIDE SEQUENCE [LARGE SCALE GENOMIC DNA]</scope>
</reference>
<evidence type="ECO:0000313" key="3">
    <source>
        <dbReference type="Proteomes" id="UP000177026"/>
    </source>
</evidence>
<dbReference type="Proteomes" id="UP000177026">
    <property type="component" value="Unassembled WGS sequence"/>
</dbReference>
<comment type="caution">
    <text evidence="2">The sequence shown here is derived from an EMBL/GenBank/DDBJ whole genome shotgun (WGS) entry which is preliminary data.</text>
</comment>
<dbReference type="SUPFAM" id="SSF53448">
    <property type="entry name" value="Nucleotide-diphospho-sugar transferases"/>
    <property type="match status" value="1"/>
</dbReference>
<dbReference type="PANTHER" id="PTHR22916:SF66">
    <property type="entry name" value="BETA-1,3-GALACTOSYLTRANSFERASE-RELATED"/>
    <property type="match status" value="1"/>
</dbReference>
<name>A0A1F7GFZ4_9BACT</name>
<protein>
    <recommendedName>
        <fullName evidence="1">Glycosyltransferase 2-like domain-containing protein</fullName>
    </recommendedName>
</protein>
<gene>
    <name evidence="2" type="ORF">A2866_05460</name>
</gene>
<proteinExistence type="predicted"/>
<dbReference type="EMBL" id="MFZI01000079">
    <property type="protein sequence ID" value="OGK17803.1"/>
    <property type="molecule type" value="Genomic_DNA"/>
</dbReference>
<dbReference type="Pfam" id="PF00535">
    <property type="entry name" value="Glycos_transf_2"/>
    <property type="match status" value="1"/>
</dbReference>
<evidence type="ECO:0000313" key="2">
    <source>
        <dbReference type="EMBL" id="OGK17803.1"/>
    </source>
</evidence>
<dbReference type="InterPro" id="IPR029044">
    <property type="entry name" value="Nucleotide-diphossugar_trans"/>
</dbReference>
<sequence>MVSVIITTHNSQNYLNNCLKSIAEQSYPKNKIEIIVVDNNSTDETKKIAQLYVKKLYNKGKERCSQRNFGAKKCMGKYYFYLDADMILGENVIRECVTKLEGDPKTIALYIPEIILGNKIWSAIRTFERKFYETSCIDAVRFIRMSEFRTVGGFDELLECGEDWDLDRRVRMRGKVDIITSPLYHDEQNLSLINYLKKKKYYLDRLKGYIEKWGKDDKDIVKQFGPLYRFFVVFVEKDKWKSSLKKPHLLLLTLSLKILVGMYSFLASDTRATSKVQ</sequence>
<evidence type="ECO:0000259" key="1">
    <source>
        <dbReference type="Pfam" id="PF00535"/>
    </source>
</evidence>